<evidence type="ECO:0000256" key="1">
    <source>
        <dbReference type="ARBA" id="ARBA00009275"/>
    </source>
</evidence>
<keyword evidence="2 4" id="KW-0479">Metal-binding</keyword>
<dbReference type="InterPro" id="IPR001130">
    <property type="entry name" value="TatD-like"/>
</dbReference>
<feature type="binding site" evidence="4">
    <location>
        <position position="202"/>
    </location>
    <ligand>
        <name>a divalent metal cation</name>
        <dbReference type="ChEBI" id="CHEBI:60240"/>
        <label>1</label>
    </ligand>
</feature>
<gene>
    <name evidence="5" type="ORF">XsacCFBP4641_04975</name>
</gene>
<dbReference type="InterPro" id="IPR018228">
    <property type="entry name" value="DNase_TatD-rel_CS"/>
</dbReference>
<evidence type="ECO:0000256" key="3">
    <source>
        <dbReference type="ARBA" id="ARBA00022801"/>
    </source>
</evidence>
<dbReference type="GO" id="GO:0016788">
    <property type="term" value="F:hydrolase activity, acting on ester bonds"/>
    <property type="evidence" value="ECO:0007669"/>
    <property type="project" value="InterPro"/>
</dbReference>
<dbReference type="SUPFAM" id="SSF51556">
    <property type="entry name" value="Metallo-dependent hydrolases"/>
    <property type="match status" value="1"/>
</dbReference>
<dbReference type="CDD" id="cd01310">
    <property type="entry name" value="TatD_DNAse"/>
    <property type="match status" value="1"/>
</dbReference>
<protein>
    <submittedName>
        <fullName evidence="5">TatD family deoxyribonuclease</fullName>
    </submittedName>
</protein>
<evidence type="ECO:0000256" key="2">
    <source>
        <dbReference type="ARBA" id="ARBA00022723"/>
    </source>
</evidence>
<dbReference type="InterPro" id="IPR032466">
    <property type="entry name" value="Metal_Hydrolase"/>
</dbReference>
<comment type="caution">
    <text evidence="5">The sequence shown here is derived from an EMBL/GenBank/DDBJ whole genome shotgun (WGS) entry which is preliminary data.</text>
</comment>
<proteinExistence type="inferred from homology"/>
<dbReference type="PROSITE" id="PS01091">
    <property type="entry name" value="TATD_3"/>
    <property type="match status" value="1"/>
</dbReference>
<dbReference type="PROSITE" id="PS01137">
    <property type="entry name" value="TATD_1"/>
    <property type="match status" value="1"/>
</dbReference>
<dbReference type="GO" id="GO:0046872">
    <property type="term" value="F:metal ion binding"/>
    <property type="evidence" value="ECO:0007669"/>
    <property type="project" value="UniProtKB-KW"/>
</dbReference>
<evidence type="ECO:0000313" key="5">
    <source>
        <dbReference type="EMBL" id="PPU84420.1"/>
    </source>
</evidence>
<dbReference type="GO" id="GO:0005829">
    <property type="term" value="C:cytosol"/>
    <property type="evidence" value="ECO:0007669"/>
    <property type="project" value="TreeGrafter"/>
</dbReference>
<feature type="binding site" evidence="4">
    <location>
        <position position="7"/>
    </location>
    <ligand>
        <name>a divalent metal cation</name>
        <dbReference type="ChEBI" id="CHEBI:60240"/>
        <label>1</label>
    </ligand>
</feature>
<dbReference type="RefSeq" id="WP_010344416.1">
    <property type="nucleotide sequence ID" value="NZ_CP132343.1"/>
</dbReference>
<dbReference type="FunFam" id="3.20.20.140:FF:000005">
    <property type="entry name" value="TatD family hydrolase"/>
    <property type="match status" value="1"/>
</dbReference>
<dbReference type="Pfam" id="PF01026">
    <property type="entry name" value="TatD_DNase"/>
    <property type="match status" value="1"/>
</dbReference>
<dbReference type="PANTHER" id="PTHR46124">
    <property type="entry name" value="D-AMINOACYL-TRNA DEACYLASE"/>
    <property type="match status" value="1"/>
</dbReference>
<dbReference type="GeneID" id="93879502"/>
<comment type="similarity">
    <text evidence="1">Belongs to the metallo-dependent hydrolases superfamily. TatD-type hydrolase family.</text>
</comment>
<evidence type="ECO:0000313" key="6">
    <source>
        <dbReference type="Proteomes" id="UP000247346"/>
    </source>
</evidence>
<organism evidence="5 6">
    <name type="scientific">Xanthomonas sacchari</name>
    <dbReference type="NCBI Taxonomy" id="56458"/>
    <lineage>
        <taxon>Bacteria</taxon>
        <taxon>Pseudomonadati</taxon>
        <taxon>Pseudomonadota</taxon>
        <taxon>Gammaproteobacteria</taxon>
        <taxon>Lysobacterales</taxon>
        <taxon>Lysobacteraceae</taxon>
        <taxon>Xanthomonas</taxon>
    </lineage>
</organism>
<sequence>MQLIDSHCHLDAAEFDPDRDAVIARAQAAGVQAQVLPAVTAASWPKLREVCASAPGLYPAYGLHPLFLAEHRPDDLQALEDWIARERPCAIGECGLDFFIKGLDAAEQHRYFVGQLQLARTFDLPVIVHARRAVDAVILAIRKVGRLRGVVHSFAGSAEQAAQLRSLDFLIGLGGPVTYERAQRLRRLAATMPLEQLLLETDAPDQPDAAIRGQRNEPARLRTVLDTIAELRDAPAAAIAAQTTANARRLFGLPDTRAGTPVIA</sequence>
<dbReference type="Proteomes" id="UP000247346">
    <property type="component" value="Unassembled WGS sequence"/>
</dbReference>
<dbReference type="OrthoDB" id="9810005at2"/>
<dbReference type="PANTHER" id="PTHR46124:SF3">
    <property type="entry name" value="HYDROLASE"/>
    <property type="match status" value="1"/>
</dbReference>
<dbReference type="EMBL" id="MDEK01000003">
    <property type="protein sequence ID" value="PPU84420.1"/>
    <property type="molecule type" value="Genomic_DNA"/>
</dbReference>
<evidence type="ECO:0000256" key="4">
    <source>
        <dbReference type="PIRSR" id="PIRSR005902-1"/>
    </source>
</evidence>
<dbReference type="Gene3D" id="3.20.20.140">
    <property type="entry name" value="Metal-dependent hydrolases"/>
    <property type="match status" value="1"/>
</dbReference>
<feature type="binding site" evidence="4">
    <location>
        <position position="9"/>
    </location>
    <ligand>
        <name>a divalent metal cation</name>
        <dbReference type="ChEBI" id="CHEBI:60240"/>
        <label>1</label>
    </ligand>
</feature>
<dbReference type="STRING" id="56458.SB85_03740"/>
<feature type="binding site" evidence="4">
    <location>
        <position position="93"/>
    </location>
    <ligand>
        <name>a divalent metal cation</name>
        <dbReference type="ChEBI" id="CHEBI:60240"/>
        <label>1</label>
    </ligand>
</feature>
<reference evidence="5 6" key="1">
    <citation type="submission" date="2016-08" db="EMBL/GenBank/DDBJ databases">
        <authorList>
            <person name="Seilhamer J.J."/>
        </authorList>
    </citation>
    <scope>NUCLEOTIDE SEQUENCE [LARGE SCALE GENOMIC DNA]</scope>
    <source>
        <strain evidence="5 6">CFBP4641</strain>
    </source>
</reference>
<dbReference type="AlphaFoldDB" id="A0A2P5Z7W7"/>
<accession>A0A2P5Z7W7</accession>
<name>A0A2P5Z7W7_9XANT</name>
<dbReference type="PIRSF" id="PIRSF005902">
    <property type="entry name" value="DNase_TatD"/>
    <property type="match status" value="1"/>
</dbReference>
<feature type="binding site" evidence="4">
    <location>
        <position position="129"/>
    </location>
    <ligand>
        <name>a divalent metal cation</name>
        <dbReference type="ChEBI" id="CHEBI:60240"/>
        <label>2</label>
    </ligand>
</feature>
<dbReference type="PROSITE" id="PS01090">
    <property type="entry name" value="TATD_2"/>
    <property type="match status" value="1"/>
</dbReference>
<keyword evidence="3" id="KW-0378">Hydrolase</keyword>
<feature type="binding site" evidence="4">
    <location>
        <position position="152"/>
    </location>
    <ligand>
        <name>a divalent metal cation</name>
        <dbReference type="ChEBI" id="CHEBI:60240"/>
        <label>2</label>
    </ligand>
</feature>